<keyword evidence="3" id="KW-1185">Reference proteome</keyword>
<dbReference type="EMBL" id="JAPTGB010000010">
    <property type="protein sequence ID" value="MCZ0860700.1"/>
    <property type="molecule type" value="Genomic_DNA"/>
</dbReference>
<evidence type="ECO:0000313" key="3">
    <source>
        <dbReference type="Proteomes" id="UP001141422"/>
    </source>
</evidence>
<comment type="caution">
    <text evidence="2">The sequence shown here is derived from an EMBL/GenBank/DDBJ whole genome shotgun (WGS) entry which is preliminary data.</text>
</comment>
<feature type="region of interest" description="Disordered" evidence="1">
    <location>
        <begin position="260"/>
        <end position="279"/>
    </location>
</feature>
<dbReference type="RefSeq" id="WP_268924909.1">
    <property type="nucleotide sequence ID" value="NZ_JAPTGB010000010.1"/>
</dbReference>
<gene>
    <name evidence="2" type="ORF">O0S10_05570</name>
</gene>
<reference evidence="2" key="1">
    <citation type="submission" date="2022-12" db="EMBL/GenBank/DDBJ databases">
        <title>Isolation and characterisation of novel Methanocorpusculum spp. from native Australian herbivores indicates the genus is ancestrally host-associated.</title>
        <authorList>
            <person name="Volmer J.G."/>
            <person name="Soo R.M."/>
            <person name="Evans P.N."/>
            <person name="Hoedt E.C."/>
            <person name="Astorga Alsina A.L."/>
            <person name="Woodcroft B.J."/>
            <person name="Tyson G.W."/>
            <person name="Hugenholtz P."/>
            <person name="Morrison M."/>
        </authorList>
    </citation>
    <scope>NUCLEOTIDE SEQUENCE</scope>
    <source>
        <strain evidence="2">MG</strain>
    </source>
</reference>
<proteinExistence type="predicted"/>
<evidence type="ECO:0000313" key="2">
    <source>
        <dbReference type="EMBL" id="MCZ0860700.1"/>
    </source>
</evidence>
<organism evidence="2 3">
    <name type="scientific">Methanocorpusculum petauri</name>
    <dbReference type="NCBI Taxonomy" id="3002863"/>
    <lineage>
        <taxon>Archaea</taxon>
        <taxon>Methanobacteriati</taxon>
        <taxon>Methanobacteriota</taxon>
        <taxon>Stenosarchaea group</taxon>
        <taxon>Methanomicrobia</taxon>
        <taxon>Methanomicrobiales</taxon>
        <taxon>Methanocorpusculaceae</taxon>
        <taxon>Methanocorpusculum</taxon>
    </lineage>
</organism>
<dbReference type="Proteomes" id="UP001141422">
    <property type="component" value="Unassembled WGS sequence"/>
</dbReference>
<name>A0ABT4IHS2_9EURY</name>
<protein>
    <recommendedName>
        <fullName evidence="4">DUF3821 domain-containing protein</fullName>
    </recommendedName>
</protein>
<accession>A0ABT4IHS2</accession>
<evidence type="ECO:0000256" key="1">
    <source>
        <dbReference type="SAM" id="MobiDB-lite"/>
    </source>
</evidence>
<evidence type="ECO:0008006" key="4">
    <source>
        <dbReference type="Google" id="ProtNLM"/>
    </source>
</evidence>
<sequence>MQQKRILLILLIGLLAVSLVAAPVAAREVSSGSTIFVYENGITFTGDLAETTQLQYTPNNNVLNTITVQDPQNFELLAASVGSYTGSWDAVNSSGTKLGTVMIYYPDLSIDIVLAKDGVSSVQQWGFLDTESYQIKINSPHVGPSGLGAEVNVVFKGADGSQTTYVSGNSFADIAMNSAQVLTTQSFRPKDLGKTTTIYAEWSEPASFHNYAEKSNSITMDYNDVTDPGLVITFNPTPTKTTVPPTTTVTTVATTVPPTTAATPAVTTTGTTPKPTTGTPIPAPTQSPLPGLLVPLALLAGVVLYRK</sequence>